<evidence type="ECO:0000313" key="2">
    <source>
        <dbReference type="Proteomes" id="UP000000702"/>
    </source>
</evidence>
<keyword evidence="2" id="KW-1185">Reference proteome</keyword>
<dbReference type="EMBL" id="CAEQ01001256">
    <property type="protein sequence ID" value="CCD13727.1"/>
    <property type="molecule type" value="Genomic_DNA"/>
</dbReference>
<accession>F9W937</accession>
<reference evidence="1 2" key="2">
    <citation type="journal article" date="2012" name="Proc. Natl. Acad. Sci. U.S.A.">
        <title>Antigenic diversity is generated by distinct evolutionary mechanisms in African trypanosome species.</title>
        <authorList>
            <person name="Jackson A.P."/>
            <person name="Berry A."/>
            <person name="Aslett M."/>
            <person name="Allison H.C."/>
            <person name="Burton P."/>
            <person name="Vavrova-Anderson J."/>
            <person name="Brown R."/>
            <person name="Browne H."/>
            <person name="Corton N."/>
            <person name="Hauser H."/>
            <person name="Gamble J."/>
            <person name="Gilderthorp R."/>
            <person name="Marcello L."/>
            <person name="McQuillan J."/>
            <person name="Otto T.D."/>
            <person name="Quail M.A."/>
            <person name="Sanders M.J."/>
            <person name="van Tonder A."/>
            <person name="Ginger M.L."/>
            <person name="Field M.C."/>
            <person name="Barry J.D."/>
            <person name="Hertz-Fowler C."/>
            <person name="Berriman M."/>
        </authorList>
    </citation>
    <scope>NUCLEOTIDE SEQUENCE [LARGE SCALE GENOMIC DNA]</scope>
    <source>
        <strain evidence="1 2">IL3000</strain>
    </source>
</reference>
<dbReference type="AlphaFoldDB" id="F9W937"/>
<evidence type="ECO:0000313" key="1">
    <source>
        <dbReference type="EMBL" id="CCD13727.1"/>
    </source>
</evidence>
<comment type="caution">
    <text evidence="1">The sequence shown here is derived from an EMBL/GenBank/DDBJ whole genome shotgun (WGS) entry which is preliminary data.</text>
</comment>
<sequence length="139" mass="15288">MRNADCLEQGQLKVIQGGVVCGNPRSARKPYGNPHAIMEGQQSAYSGSQALRYQEVKRQWALSRLRGNDNMIRALERVEAWEDKCLRSGERKEECYRHASKSAVLGHAKSVGSGQQVLDTDKALACSMAPGAACHVSMR</sequence>
<reference evidence="2" key="1">
    <citation type="submission" date="2011-07" db="EMBL/GenBank/DDBJ databases">
        <title>Divergent evolution of antigenic variation in African trypanosomes.</title>
        <authorList>
            <person name="Jackson A.P."/>
            <person name="Berry A."/>
            <person name="Allison H.C."/>
            <person name="Burton P."/>
            <person name="Anderson J."/>
            <person name="Aslett M."/>
            <person name="Brown R."/>
            <person name="Corton N."/>
            <person name="Harris D."/>
            <person name="Hauser H."/>
            <person name="Gamble J."/>
            <person name="Gilderthorp R."/>
            <person name="McQuillan J."/>
            <person name="Quail M.A."/>
            <person name="Sanders M."/>
            <person name="Van Tonder A."/>
            <person name="Ginger M.L."/>
            <person name="Donelson J.E."/>
            <person name="Field M.C."/>
            <person name="Barry J.D."/>
            <person name="Berriman M."/>
            <person name="Hertz-Fowler C."/>
        </authorList>
    </citation>
    <scope>NUCLEOTIDE SEQUENCE [LARGE SCALE GENOMIC DNA]</scope>
    <source>
        <strain evidence="2">IL3000</strain>
    </source>
</reference>
<protein>
    <submittedName>
        <fullName evidence="1">Uncharacterized protein</fullName>
    </submittedName>
</protein>
<dbReference type="Proteomes" id="UP000000702">
    <property type="component" value="Unassembled WGS sequence"/>
</dbReference>
<organism evidence="1 2">
    <name type="scientific">Trypanosoma congolense (strain IL3000)</name>
    <dbReference type="NCBI Taxonomy" id="1068625"/>
    <lineage>
        <taxon>Eukaryota</taxon>
        <taxon>Discoba</taxon>
        <taxon>Euglenozoa</taxon>
        <taxon>Kinetoplastea</taxon>
        <taxon>Metakinetoplastina</taxon>
        <taxon>Trypanosomatida</taxon>
        <taxon>Trypanosomatidae</taxon>
        <taxon>Trypanosoma</taxon>
        <taxon>Nannomonas</taxon>
    </lineage>
</organism>
<name>F9W937_TRYCI</name>
<proteinExistence type="predicted"/>
<gene>
    <name evidence="1" type="ORF">TCIL3000_0_44350</name>
</gene>